<evidence type="ECO:0000313" key="4">
    <source>
        <dbReference type="Proteomes" id="UP000264006"/>
    </source>
</evidence>
<dbReference type="InterPro" id="IPR013630">
    <property type="entry name" value="Methyltransf_Zn-bd_dom_put"/>
</dbReference>
<dbReference type="KEGG" id="euz:DVS28_a0775"/>
<keyword evidence="3" id="KW-0808">Transferase</keyword>
<feature type="domain" description="C-methyltransferase" evidence="2">
    <location>
        <begin position="264"/>
        <end position="421"/>
    </location>
</feature>
<dbReference type="Gene3D" id="3.40.50.720">
    <property type="entry name" value="NAD(P)-binding Rossmann-like Domain"/>
    <property type="match status" value="1"/>
</dbReference>
<dbReference type="EMBL" id="CP031165">
    <property type="protein sequence ID" value="AXV05476.1"/>
    <property type="molecule type" value="Genomic_DNA"/>
</dbReference>
<dbReference type="Gene3D" id="3.40.50.150">
    <property type="entry name" value="Vaccinia Virus protein VP39"/>
    <property type="match status" value="1"/>
</dbReference>
<accession>A0A346XTC9</accession>
<dbReference type="OrthoDB" id="9815644at2"/>
<gene>
    <name evidence="3" type="ORF">DVS28_a0775</name>
</gene>
<sequence>MTDTHTPSPVVADAPTAPVQTCRSCAAPLSHTLVDLGLSPLCETFIDAADAERGEVFYPLRAMVCDGCWLVQVGDYVAPDVIFDDTYPYFASYSDSWLAHARRYVDAMVDRLQLDESSRVVEVGSNDGYMLQYMVQRGIPSLGVDPTANTAAAAKEKGVDTLVDFFGLDVAKRLVAEGWSADLVAGKNVMAQVPDLNDFVAGLAELVSPTGTVTIEFPHLVTMIEELEFDTIYHEHFSYFSLVAVQDVYARHGLVVTDVEELSTHGGSLRVYAQRSDGNPDVAPSVDALLARERELGVDTLAFYEDFAGDVARIRHELVGFLQDARAQGKHVVGYGAPGKGNTLLNHAAIRSDLLEYLVDRNPVKHGRLTPGTRIPIFPPDRLAETKPDVILIMPWNLREEIAAQLAYTREWGAELMVAIPQLTTL</sequence>
<reference evidence="3 4" key="1">
    <citation type="submission" date="2018-09" db="EMBL/GenBank/DDBJ databases">
        <title>Complete genome sequence of Euzebya sp. DY32-46 isolated from seawater of Pacific Ocean.</title>
        <authorList>
            <person name="Xu L."/>
            <person name="Wu Y.-H."/>
            <person name="Xu X.-W."/>
        </authorList>
    </citation>
    <scope>NUCLEOTIDE SEQUENCE [LARGE SCALE GENOMIC DNA]</scope>
    <source>
        <strain evidence="3 4">DY32-46</strain>
    </source>
</reference>
<dbReference type="Gene3D" id="6.10.250.3100">
    <property type="match status" value="1"/>
</dbReference>
<dbReference type="InterPro" id="IPR029063">
    <property type="entry name" value="SAM-dependent_MTases_sf"/>
</dbReference>
<dbReference type="GO" id="GO:0032259">
    <property type="term" value="P:methylation"/>
    <property type="evidence" value="ECO:0007669"/>
    <property type="project" value="UniProtKB-KW"/>
</dbReference>
<dbReference type="InterPro" id="IPR038576">
    <property type="entry name" value="Methyltransf_Zn-bd_dom_put_sf"/>
</dbReference>
<dbReference type="Pfam" id="PF13489">
    <property type="entry name" value="Methyltransf_23"/>
    <property type="match status" value="1"/>
</dbReference>
<evidence type="ECO:0000313" key="3">
    <source>
        <dbReference type="EMBL" id="AXV05476.1"/>
    </source>
</evidence>
<feature type="domain" description="Methyltransferase putative zinc binding" evidence="1">
    <location>
        <begin position="22"/>
        <end position="83"/>
    </location>
</feature>
<dbReference type="PANTHER" id="PTHR43861:SF5">
    <property type="entry name" value="BLL5978 PROTEIN"/>
    <property type="match status" value="1"/>
</dbReference>
<dbReference type="Proteomes" id="UP000264006">
    <property type="component" value="Chromosome"/>
</dbReference>
<dbReference type="GO" id="GO:0008168">
    <property type="term" value="F:methyltransferase activity"/>
    <property type="evidence" value="ECO:0007669"/>
    <property type="project" value="UniProtKB-KW"/>
</dbReference>
<keyword evidence="3" id="KW-0489">Methyltransferase</keyword>
<keyword evidence="4" id="KW-1185">Reference proteome</keyword>
<evidence type="ECO:0000259" key="1">
    <source>
        <dbReference type="Pfam" id="PF08421"/>
    </source>
</evidence>
<dbReference type="InterPro" id="IPR013691">
    <property type="entry name" value="MeTrfase_14"/>
</dbReference>
<evidence type="ECO:0000259" key="2">
    <source>
        <dbReference type="Pfam" id="PF08484"/>
    </source>
</evidence>
<name>A0A346XTC9_9ACTN</name>
<dbReference type="AlphaFoldDB" id="A0A346XTC9"/>
<dbReference type="PANTHER" id="PTHR43861">
    <property type="entry name" value="TRANS-ACONITATE 2-METHYLTRANSFERASE-RELATED"/>
    <property type="match status" value="1"/>
</dbReference>
<dbReference type="Gene3D" id="6.20.50.110">
    <property type="entry name" value="Methyltransferase, zinc-binding domain"/>
    <property type="match status" value="1"/>
</dbReference>
<protein>
    <submittedName>
        <fullName evidence="3">Methyltransferase, putative</fullName>
    </submittedName>
</protein>
<dbReference type="Pfam" id="PF08484">
    <property type="entry name" value="Methyltransf_14"/>
    <property type="match status" value="1"/>
</dbReference>
<dbReference type="RefSeq" id="WP_114590281.1">
    <property type="nucleotide sequence ID" value="NZ_CAXIBR010000084.1"/>
</dbReference>
<dbReference type="Pfam" id="PF08421">
    <property type="entry name" value="Methyltransf_13"/>
    <property type="match status" value="1"/>
</dbReference>
<proteinExistence type="predicted"/>
<dbReference type="SUPFAM" id="SSF53335">
    <property type="entry name" value="S-adenosyl-L-methionine-dependent methyltransferases"/>
    <property type="match status" value="1"/>
</dbReference>
<organism evidence="3 4">
    <name type="scientific">Euzebya pacifica</name>
    <dbReference type="NCBI Taxonomy" id="1608957"/>
    <lineage>
        <taxon>Bacteria</taxon>
        <taxon>Bacillati</taxon>
        <taxon>Actinomycetota</taxon>
        <taxon>Nitriliruptoria</taxon>
        <taxon>Euzebyales</taxon>
    </lineage>
</organism>